<name>A0A6J1R279_9HYME</name>
<accession>A0A6J1R279</accession>
<evidence type="ECO:0000256" key="5">
    <source>
        <dbReference type="ARBA" id="ARBA00023212"/>
    </source>
</evidence>
<feature type="domain" description="Transforming acidic coiled-coil-containing protein C-terminal" evidence="8">
    <location>
        <begin position="95"/>
        <end position="200"/>
    </location>
</feature>
<dbReference type="Pfam" id="PF05010">
    <property type="entry name" value="TACC_C"/>
    <property type="match status" value="1"/>
</dbReference>
<dbReference type="AlphaFoldDB" id="A0A6J1R279"/>
<dbReference type="InterPro" id="IPR007707">
    <property type="entry name" value="TACC_C"/>
</dbReference>
<evidence type="ECO:0000256" key="2">
    <source>
        <dbReference type="ARBA" id="ARBA00009423"/>
    </source>
</evidence>
<keyword evidence="5" id="KW-0206">Cytoskeleton</keyword>
<evidence type="ECO:0000256" key="3">
    <source>
        <dbReference type="ARBA" id="ARBA00022490"/>
    </source>
</evidence>
<dbReference type="GO" id="GO:0005856">
    <property type="term" value="C:cytoskeleton"/>
    <property type="evidence" value="ECO:0007669"/>
    <property type="project" value="UniProtKB-SubCell"/>
</dbReference>
<dbReference type="Proteomes" id="UP000504618">
    <property type="component" value="Unplaced"/>
</dbReference>
<evidence type="ECO:0000259" key="8">
    <source>
        <dbReference type="Pfam" id="PF05010"/>
    </source>
</evidence>
<organism evidence="9 10">
    <name type="scientific">Temnothorax curvispinosus</name>
    <dbReference type="NCBI Taxonomy" id="300111"/>
    <lineage>
        <taxon>Eukaryota</taxon>
        <taxon>Metazoa</taxon>
        <taxon>Ecdysozoa</taxon>
        <taxon>Arthropoda</taxon>
        <taxon>Hexapoda</taxon>
        <taxon>Insecta</taxon>
        <taxon>Pterygota</taxon>
        <taxon>Neoptera</taxon>
        <taxon>Endopterygota</taxon>
        <taxon>Hymenoptera</taxon>
        <taxon>Apocrita</taxon>
        <taxon>Aculeata</taxon>
        <taxon>Formicoidea</taxon>
        <taxon>Formicidae</taxon>
        <taxon>Myrmicinae</taxon>
        <taxon>Temnothorax</taxon>
    </lineage>
</organism>
<evidence type="ECO:0000256" key="6">
    <source>
        <dbReference type="SAM" id="Coils"/>
    </source>
</evidence>
<dbReference type="RefSeq" id="XP_024888747.1">
    <property type="nucleotide sequence ID" value="XM_025032979.1"/>
</dbReference>
<reference evidence="10" key="1">
    <citation type="submission" date="2025-08" db="UniProtKB">
        <authorList>
            <consortium name="RefSeq"/>
        </authorList>
    </citation>
    <scope>IDENTIFICATION</scope>
    <source>
        <tissue evidence="10">Whole body</tissue>
    </source>
</reference>
<dbReference type="GeneID" id="112465435"/>
<keyword evidence="3" id="KW-0963">Cytoplasm</keyword>
<evidence type="ECO:0000313" key="10">
    <source>
        <dbReference type="RefSeq" id="XP_024888747.1"/>
    </source>
</evidence>
<sequence>MSSLRGYAREGERIVLKEITATLQNSSPIQLSRRKSGNDSPVTVPKTTEHENKVHFAREFADVGSVTENLCLAPESCLSSVSRLLTELRDRTRQSKLQAAFNDVHEKYERLKKIVSIYESEKTVLKKNIHEKGETIKTLETRYDKLEKANLELDGIRKRDEEEILKRHAMIRRAKLKNNLLAKLVKQEREEKKALAEMADLELDGIRMQNEAEIQKLHAMIKKANVKSNLTAELLENKTKICNEFKEILDGIIARIENDDDFE</sequence>
<evidence type="ECO:0000256" key="4">
    <source>
        <dbReference type="ARBA" id="ARBA00023054"/>
    </source>
</evidence>
<evidence type="ECO:0000256" key="7">
    <source>
        <dbReference type="SAM" id="MobiDB-lite"/>
    </source>
</evidence>
<dbReference type="OrthoDB" id="10255048at2759"/>
<evidence type="ECO:0000256" key="1">
    <source>
        <dbReference type="ARBA" id="ARBA00004245"/>
    </source>
</evidence>
<gene>
    <name evidence="10" type="primary">LOC112465435</name>
</gene>
<evidence type="ECO:0000313" key="9">
    <source>
        <dbReference type="Proteomes" id="UP000504618"/>
    </source>
</evidence>
<keyword evidence="9" id="KW-1185">Reference proteome</keyword>
<comment type="subcellular location">
    <subcellularLocation>
        <location evidence="1">Cytoplasm</location>
        <location evidence="1">Cytoskeleton</location>
    </subcellularLocation>
</comment>
<feature type="region of interest" description="Disordered" evidence="7">
    <location>
        <begin position="27"/>
        <end position="49"/>
    </location>
</feature>
<keyword evidence="4 6" id="KW-0175">Coiled coil</keyword>
<feature type="coiled-coil region" evidence="6">
    <location>
        <begin position="129"/>
        <end position="204"/>
    </location>
</feature>
<proteinExistence type="inferred from homology"/>
<protein>
    <submittedName>
        <fullName evidence="10">Uncharacterized protein LOC112465435 isoform X1</fullName>
    </submittedName>
</protein>
<comment type="similarity">
    <text evidence="2">Belongs to the TACC family.</text>
</comment>